<gene>
    <name evidence="2" type="ORF">E0I26_00260</name>
</gene>
<keyword evidence="1" id="KW-1133">Transmembrane helix</keyword>
<accession>A0A4R5FBQ0</accession>
<name>A0A4R5FBQ0_9FLAO</name>
<keyword evidence="1" id="KW-0812">Transmembrane</keyword>
<protein>
    <submittedName>
        <fullName evidence="2">FeoB-associated Cys-rich membrane protein</fullName>
    </submittedName>
</protein>
<sequence>MDIQEIIAFIALGIALAFLIKKFFFKKRKSDKNCGSGDDCGCN</sequence>
<feature type="transmembrane region" description="Helical" evidence="1">
    <location>
        <begin position="6"/>
        <end position="24"/>
    </location>
</feature>
<evidence type="ECO:0000313" key="2">
    <source>
        <dbReference type="EMBL" id="TDE46553.1"/>
    </source>
</evidence>
<organism evidence="2 3">
    <name type="scientific">Flavobacterium rhamnosiphilum</name>
    <dbReference type="NCBI Taxonomy" id="2541724"/>
    <lineage>
        <taxon>Bacteria</taxon>
        <taxon>Pseudomonadati</taxon>
        <taxon>Bacteroidota</taxon>
        <taxon>Flavobacteriia</taxon>
        <taxon>Flavobacteriales</taxon>
        <taxon>Flavobacteriaceae</taxon>
        <taxon>Flavobacterium</taxon>
    </lineage>
</organism>
<comment type="caution">
    <text evidence="2">The sequence shown here is derived from an EMBL/GenBank/DDBJ whole genome shotgun (WGS) entry which is preliminary data.</text>
</comment>
<dbReference type="Proteomes" id="UP000294814">
    <property type="component" value="Unassembled WGS sequence"/>
</dbReference>
<evidence type="ECO:0000256" key="1">
    <source>
        <dbReference type="SAM" id="Phobius"/>
    </source>
</evidence>
<keyword evidence="1" id="KW-0472">Membrane</keyword>
<dbReference type="AlphaFoldDB" id="A0A4R5FBQ0"/>
<dbReference type="EMBL" id="SMLG01000001">
    <property type="protein sequence ID" value="TDE46553.1"/>
    <property type="molecule type" value="Genomic_DNA"/>
</dbReference>
<dbReference type="RefSeq" id="WP_131914504.1">
    <property type="nucleotide sequence ID" value="NZ_SMLG01000001.1"/>
</dbReference>
<reference evidence="2 3" key="1">
    <citation type="submission" date="2019-03" db="EMBL/GenBank/DDBJ databases">
        <title>Novel species of Flavobacterium.</title>
        <authorList>
            <person name="Liu Q."/>
            <person name="Xin Y.-H."/>
        </authorList>
    </citation>
    <scope>NUCLEOTIDE SEQUENCE [LARGE SCALE GENOMIC DNA]</scope>
    <source>
        <strain evidence="2 3">LB3P52</strain>
    </source>
</reference>
<keyword evidence="3" id="KW-1185">Reference proteome</keyword>
<evidence type="ECO:0000313" key="3">
    <source>
        <dbReference type="Proteomes" id="UP000294814"/>
    </source>
</evidence>
<proteinExistence type="predicted"/>